<dbReference type="AlphaFoldDB" id="A0A109BDV6"/>
<reference evidence="2 3" key="1">
    <citation type="submission" date="2015-10" db="EMBL/GenBank/DDBJ databases">
        <title>Transcriptomic analysis of a linuron degrading triple-species bacterial consortium.</title>
        <authorList>
            <person name="Albers P."/>
        </authorList>
    </citation>
    <scope>NUCLEOTIDE SEQUENCE [LARGE SCALE GENOMIC DNA]</scope>
    <source>
        <strain evidence="2 3">WDL6</strain>
    </source>
</reference>
<dbReference type="PATRIC" id="fig|121290.4.peg.2344"/>
<dbReference type="EMBL" id="LMTR01000071">
    <property type="protein sequence ID" value="KWT66740.1"/>
    <property type="molecule type" value="Genomic_DNA"/>
</dbReference>
<evidence type="ECO:0000256" key="1">
    <source>
        <dbReference type="SAM" id="Phobius"/>
    </source>
</evidence>
<dbReference type="Proteomes" id="UP000059074">
    <property type="component" value="Unassembled WGS sequence"/>
</dbReference>
<gene>
    <name evidence="2" type="ORF">APY04_2147</name>
</gene>
<dbReference type="Pfam" id="PF04307">
    <property type="entry name" value="YdjM"/>
    <property type="match status" value="1"/>
</dbReference>
<comment type="caution">
    <text evidence="2">The sequence shown here is derived from an EMBL/GenBank/DDBJ whole genome shotgun (WGS) entry which is preliminary data.</text>
</comment>
<protein>
    <submittedName>
        <fullName evidence="2">Membrane protein</fullName>
    </submittedName>
</protein>
<feature type="transmembrane region" description="Helical" evidence="1">
    <location>
        <begin position="88"/>
        <end position="111"/>
    </location>
</feature>
<dbReference type="STRING" id="121290.APY04_2147"/>
<dbReference type="RefSeq" id="WP_245281911.1">
    <property type="nucleotide sequence ID" value="NZ_LMTR01000071.1"/>
</dbReference>
<organism evidence="2 3">
    <name type="scientific">Hyphomicrobium sulfonivorans</name>
    <dbReference type="NCBI Taxonomy" id="121290"/>
    <lineage>
        <taxon>Bacteria</taxon>
        <taxon>Pseudomonadati</taxon>
        <taxon>Pseudomonadota</taxon>
        <taxon>Alphaproteobacteria</taxon>
        <taxon>Hyphomicrobiales</taxon>
        <taxon>Hyphomicrobiaceae</taxon>
        <taxon>Hyphomicrobium</taxon>
    </lineage>
</organism>
<accession>A0A109BDV6</accession>
<keyword evidence="1" id="KW-0472">Membrane</keyword>
<evidence type="ECO:0000313" key="2">
    <source>
        <dbReference type="EMBL" id="KWT66740.1"/>
    </source>
</evidence>
<feature type="transmembrane region" description="Helical" evidence="1">
    <location>
        <begin position="58"/>
        <end position="76"/>
    </location>
</feature>
<dbReference type="InterPro" id="IPR007404">
    <property type="entry name" value="YdjM-like"/>
</dbReference>
<keyword evidence="1" id="KW-1133">Transmembrane helix</keyword>
<evidence type="ECO:0000313" key="3">
    <source>
        <dbReference type="Proteomes" id="UP000059074"/>
    </source>
</evidence>
<proteinExistence type="predicted"/>
<keyword evidence="1" id="KW-0812">Transmembrane</keyword>
<name>A0A109BDV6_HYPSL</name>
<sequence>MFIAHLPAGYLLSDRLSQTRSNRRSLIAVGLFASALPDFDLLWFYFVDGRNTPHHAFVFHWPLFWIGLAATAWILARLLHWRSAEPYIFVALASLLLHMVLDSVAAEIHWLKPFSDL</sequence>
<keyword evidence="3" id="KW-1185">Reference proteome</keyword>
<feature type="transmembrane region" description="Helical" evidence="1">
    <location>
        <begin position="25"/>
        <end position="46"/>
    </location>
</feature>